<dbReference type="AlphaFoldDB" id="A0A928Z5K8"/>
<keyword evidence="2" id="KW-1185">Reference proteome</keyword>
<protein>
    <submittedName>
        <fullName evidence="1">DUF2993 domain-containing protein</fullName>
    </submittedName>
</protein>
<dbReference type="Pfam" id="PF11209">
    <property type="entry name" value="LmeA"/>
    <property type="match status" value="1"/>
</dbReference>
<dbReference type="EMBL" id="JADEXQ010000135">
    <property type="protein sequence ID" value="MBE9032929.1"/>
    <property type="molecule type" value="Genomic_DNA"/>
</dbReference>
<comment type="caution">
    <text evidence="1">The sequence shown here is derived from an EMBL/GenBank/DDBJ whole genome shotgun (WGS) entry which is preliminary data.</text>
</comment>
<proteinExistence type="predicted"/>
<name>A0A928Z5K8_9CYAN</name>
<dbReference type="InterPro" id="IPR021373">
    <property type="entry name" value="DUF2993"/>
</dbReference>
<gene>
    <name evidence="1" type="ORF">IQ266_24645</name>
</gene>
<evidence type="ECO:0000313" key="2">
    <source>
        <dbReference type="Proteomes" id="UP000625316"/>
    </source>
</evidence>
<dbReference type="RefSeq" id="WP_264327745.1">
    <property type="nucleotide sequence ID" value="NZ_JADEXQ010000135.1"/>
</dbReference>
<accession>A0A928Z5K8</accession>
<organism evidence="1 2">
    <name type="scientific">Romeriopsis navalis LEGE 11480</name>
    <dbReference type="NCBI Taxonomy" id="2777977"/>
    <lineage>
        <taxon>Bacteria</taxon>
        <taxon>Bacillati</taxon>
        <taxon>Cyanobacteriota</taxon>
        <taxon>Cyanophyceae</taxon>
        <taxon>Leptolyngbyales</taxon>
        <taxon>Leptolyngbyaceae</taxon>
        <taxon>Romeriopsis</taxon>
        <taxon>Romeriopsis navalis</taxon>
    </lineage>
</organism>
<sequence>MEFLAVLLSGLIAIISPINFGGEAIATQQLKKQFVTVENLTVRIDNTPSYKIAQGKIDQVRIAGKGLFPMRDLRIDTLEIETDPIALAGLKAKLAKPLQAGVKLVLTEQDLNQALQSPTIVNQLKQLGGQALGSQASEQIARYTFVNPRLALLSAQRIRVEVDLQERGYQDRLKLKIETDVTVQSGKSIQLTNTNITTNEQPIYAPLTRRLIAGVNQQLNLDRLEKSGITARILSLNFSQNQAHITTFVQVRPDAQLQLKRIGKPAKN</sequence>
<evidence type="ECO:0000313" key="1">
    <source>
        <dbReference type="EMBL" id="MBE9032929.1"/>
    </source>
</evidence>
<reference evidence="1" key="1">
    <citation type="submission" date="2020-10" db="EMBL/GenBank/DDBJ databases">
        <authorList>
            <person name="Castelo-Branco R."/>
            <person name="Eusebio N."/>
            <person name="Adriana R."/>
            <person name="Vieira A."/>
            <person name="Brugerolle De Fraissinette N."/>
            <person name="Rezende De Castro R."/>
            <person name="Schneider M.P."/>
            <person name="Vasconcelos V."/>
            <person name="Leao P.N."/>
        </authorList>
    </citation>
    <scope>NUCLEOTIDE SEQUENCE</scope>
    <source>
        <strain evidence="1">LEGE 11480</strain>
    </source>
</reference>
<dbReference type="Proteomes" id="UP000625316">
    <property type="component" value="Unassembled WGS sequence"/>
</dbReference>